<sequence>MDETNYEESEGAQRPVRSQRNESESRRQLTSREFFKEAYENCFRYLNVGSLREAKEMTLGEYFLRMRAYILKQLDEQERLYNQAWLVARVFPAVDAKTGEYVVTDIADVFDREKREAEIFRGQPTKEEQKSDAFRRLMRVKERQEAFRKRGGD</sequence>
<dbReference type="RefSeq" id="WP_347299085.1">
    <property type="nucleotide sequence ID" value="NZ_CP142436.1"/>
</dbReference>
<proteinExistence type="predicted"/>
<dbReference type="AlphaFoldDB" id="A0AB74TWX2"/>
<evidence type="ECO:0000313" key="2">
    <source>
        <dbReference type="EMBL" id="XBC50986.1"/>
    </source>
</evidence>
<reference evidence="2" key="1">
    <citation type="submission" date="2023-12" db="EMBL/GenBank/DDBJ databases">
        <title>Dolosigranulum savutii sp. nov. isolated from human upper respiratory samples collected in Botswana.</title>
        <authorList>
            <person name="Kelly M.S."/>
        </authorList>
    </citation>
    <scope>NUCLEOTIDE SEQUENCE</scope>
    <source>
        <strain evidence="2">MSK211</strain>
    </source>
</reference>
<protein>
    <recommendedName>
        <fullName evidence="3">Terminase small subunit</fullName>
    </recommendedName>
</protein>
<evidence type="ECO:0000256" key="1">
    <source>
        <dbReference type="SAM" id="MobiDB-lite"/>
    </source>
</evidence>
<feature type="compositionally biased region" description="Acidic residues" evidence="1">
    <location>
        <begin position="1"/>
        <end position="10"/>
    </location>
</feature>
<gene>
    <name evidence="2" type="ORF">VUQ07_07020</name>
</gene>
<evidence type="ECO:0008006" key="3">
    <source>
        <dbReference type="Google" id="ProtNLM"/>
    </source>
</evidence>
<dbReference type="EMBL" id="CP142436">
    <property type="protein sequence ID" value="XBC50986.1"/>
    <property type="molecule type" value="Genomic_DNA"/>
</dbReference>
<feature type="region of interest" description="Disordered" evidence="1">
    <location>
        <begin position="1"/>
        <end position="28"/>
    </location>
</feature>
<accession>A0AB74TWX2</accession>
<organism evidence="2">
    <name type="scientific">Dolosigranulum savutiense</name>
    <dbReference type="NCBI Taxonomy" id="3110288"/>
    <lineage>
        <taxon>Bacteria</taxon>
        <taxon>Bacillati</taxon>
        <taxon>Bacillota</taxon>
        <taxon>Bacilli</taxon>
        <taxon>Lactobacillales</taxon>
        <taxon>Carnobacteriaceae</taxon>
        <taxon>Dolosigranulum</taxon>
    </lineage>
</organism>
<name>A0AB74TWX2_9LACT</name>